<proteinExistence type="predicted"/>
<organism evidence="2 3">
    <name type="scientific">Sporolactobacillus shoreicorticis</name>
    <dbReference type="NCBI Taxonomy" id="1923877"/>
    <lineage>
        <taxon>Bacteria</taxon>
        <taxon>Bacillati</taxon>
        <taxon>Bacillota</taxon>
        <taxon>Bacilli</taxon>
        <taxon>Bacillales</taxon>
        <taxon>Sporolactobacillaceae</taxon>
        <taxon>Sporolactobacillus</taxon>
    </lineage>
</organism>
<comment type="caution">
    <text evidence="2">The sequence shown here is derived from an EMBL/GenBank/DDBJ whole genome shotgun (WGS) entry which is preliminary data.</text>
</comment>
<evidence type="ECO:0000313" key="3">
    <source>
        <dbReference type="Proteomes" id="UP001597399"/>
    </source>
</evidence>
<evidence type="ECO:0000259" key="1">
    <source>
        <dbReference type="Pfam" id="PF04248"/>
    </source>
</evidence>
<dbReference type="InterPro" id="IPR038694">
    <property type="entry name" value="DUF427_sf"/>
</dbReference>
<name>A0ABW5S3A1_9BACL</name>
<dbReference type="Proteomes" id="UP001597399">
    <property type="component" value="Unassembled WGS sequence"/>
</dbReference>
<dbReference type="PANTHER" id="PTHR34310:SF9">
    <property type="entry name" value="BLR5716 PROTEIN"/>
    <property type="match status" value="1"/>
</dbReference>
<dbReference type="RefSeq" id="WP_253057775.1">
    <property type="nucleotide sequence ID" value="NZ_JAMXWM010000001.1"/>
</dbReference>
<accession>A0ABW5S3A1</accession>
<feature type="domain" description="DUF427" evidence="1">
    <location>
        <begin position="33"/>
        <end position="124"/>
    </location>
</feature>
<feature type="domain" description="DUF427" evidence="1">
    <location>
        <begin position="157"/>
        <end position="249"/>
    </location>
</feature>
<dbReference type="PANTHER" id="PTHR34310">
    <property type="entry name" value="DUF427 DOMAIN PROTEIN (AFU_ORTHOLOGUE AFUA_3G02220)"/>
    <property type="match status" value="1"/>
</dbReference>
<dbReference type="Gene3D" id="2.170.150.40">
    <property type="entry name" value="Domain of unknown function (DUF427)"/>
    <property type="match status" value="2"/>
</dbReference>
<keyword evidence="3" id="KW-1185">Reference proteome</keyword>
<dbReference type="Pfam" id="PF04248">
    <property type="entry name" value="NTP_transf_9"/>
    <property type="match status" value="2"/>
</dbReference>
<dbReference type="EMBL" id="JBHUMQ010000026">
    <property type="protein sequence ID" value="MFD2694221.1"/>
    <property type="molecule type" value="Genomic_DNA"/>
</dbReference>
<evidence type="ECO:0000313" key="2">
    <source>
        <dbReference type="EMBL" id="MFD2694221.1"/>
    </source>
</evidence>
<sequence length="279" mass="32461">MTDLIHTDLIHVTKTKVTTKKKTLLFESTPRWVRATFNGVTIADSKKVMLLHERGRLPVYYFPENDVRTDLFTPSETSNSCSLRGEANYWSIKVGDCVAEDAVWCYQNPGSKIEKIKGYYAFCWNKLDAWYEGEEEIYLHPRDPYKRIDALYSSRHIRIVLDGITLAESSRPVIVFETGVPVRYYLPKENVVMEHLVPSETSSRCPYKGIATYWSAVIDGNTYEDIVWRYREPIAEMSKIKGLLSFYNEKVQVFVNDVLEEKPSWYLSSLDTFNEHELH</sequence>
<dbReference type="InterPro" id="IPR007361">
    <property type="entry name" value="DUF427"/>
</dbReference>
<protein>
    <submittedName>
        <fullName evidence="2">DUF427 domain-containing protein</fullName>
    </submittedName>
</protein>
<reference evidence="3" key="1">
    <citation type="journal article" date="2019" name="Int. J. Syst. Evol. Microbiol.">
        <title>The Global Catalogue of Microorganisms (GCM) 10K type strain sequencing project: providing services to taxonomists for standard genome sequencing and annotation.</title>
        <authorList>
            <consortium name="The Broad Institute Genomics Platform"/>
            <consortium name="The Broad Institute Genome Sequencing Center for Infectious Disease"/>
            <person name="Wu L."/>
            <person name="Ma J."/>
        </authorList>
    </citation>
    <scope>NUCLEOTIDE SEQUENCE [LARGE SCALE GENOMIC DNA]</scope>
    <source>
        <strain evidence="3">TISTR 2466</strain>
    </source>
</reference>
<gene>
    <name evidence="2" type="ORF">ACFSUE_11370</name>
</gene>